<dbReference type="PROSITE" id="PS51257">
    <property type="entry name" value="PROKAR_LIPOPROTEIN"/>
    <property type="match status" value="1"/>
</dbReference>
<evidence type="ECO:0008006" key="4">
    <source>
        <dbReference type="Google" id="ProtNLM"/>
    </source>
</evidence>
<accession>A0A7I9VJR9</accession>
<keyword evidence="3" id="KW-1185">Reference proteome</keyword>
<feature type="signal peptide" evidence="1">
    <location>
        <begin position="1"/>
        <end position="19"/>
    </location>
</feature>
<gene>
    <name evidence="2" type="ORF">AMYX_13970</name>
</gene>
<feature type="chain" id="PRO_5029545944" description="Lipoprotein" evidence="1">
    <location>
        <begin position="20"/>
        <end position="137"/>
    </location>
</feature>
<comment type="caution">
    <text evidence="2">The sequence shown here is derived from an EMBL/GenBank/DDBJ whole genome shotgun (WGS) entry which is preliminary data.</text>
</comment>
<evidence type="ECO:0000313" key="3">
    <source>
        <dbReference type="Proteomes" id="UP000503640"/>
    </source>
</evidence>
<proteinExistence type="predicted"/>
<dbReference type="EMBL" id="BJTG01000003">
    <property type="protein sequence ID" value="GEJ56656.1"/>
    <property type="molecule type" value="Genomic_DNA"/>
</dbReference>
<organism evidence="2 3">
    <name type="scientific">Anaeromyxobacter diazotrophicus</name>
    <dbReference type="NCBI Taxonomy" id="2590199"/>
    <lineage>
        <taxon>Bacteria</taxon>
        <taxon>Pseudomonadati</taxon>
        <taxon>Myxococcota</taxon>
        <taxon>Myxococcia</taxon>
        <taxon>Myxococcales</taxon>
        <taxon>Cystobacterineae</taxon>
        <taxon>Anaeromyxobacteraceae</taxon>
        <taxon>Anaeromyxobacter</taxon>
    </lineage>
</organism>
<protein>
    <recommendedName>
        <fullName evidence="4">Lipoprotein</fullName>
    </recommendedName>
</protein>
<evidence type="ECO:0000313" key="2">
    <source>
        <dbReference type="EMBL" id="GEJ56656.1"/>
    </source>
</evidence>
<dbReference type="AlphaFoldDB" id="A0A7I9VJR9"/>
<reference evidence="3" key="1">
    <citation type="journal article" date="2020" name="Appl. Environ. Microbiol.">
        <title>Diazotrophic Anaeromyxobacter Isolates from Soils.</title>
        <authorList>
            <person name="Masuda Y."/>
            <person name="Yamanaka H."/>
            <person name="Xu Z.X."/>
            <person name="Shiratori Y."/>
            <person name="Aono T."/>
            <person name="Amachi S."/>
            <person name="Senoo K."/>
            <person name="Itoh H."/>
        </authorList>
    </citation>
    <scope>NUCLEOTIDE SEQUENCE [LARGE SCALE GENOMIC DNA]</scope>
    <source>
        <strain evidence="3">R267</strain>
    </source>
</reference>
<sequence>MRTLVAALTASALSCTHWAKLVTVPIDSADASVLVDDAFEFLSSELPPATSVIVFPRDSDTEPLNGGLRRTCVRSGYALGPAYGPNAARRVWASFRRAGGGYLLELDLTGVAMTRWYMRTRAGKLVAAGPRMVRRAS</sequence>
<name>A0A7I9VJR9_9BACT</name>
<evidence type="ECO:0000256" key="1">
    <source>
        <dbReference type="SAM" id="SignalP"/>
    </source>
</evidence>
<dbReference type="Proteomes" id="UP000503640">
    <property type="component" value="Unassembled WGS sequence"/>
</dbReference>
<keyword evidence="1" id="KW-0732">Signal</keyword>